<keyword evidence="2 6" id="KW-0808">Transferase</keyword>
<dbReference type="SUPFAM" id="SSF53613">
    <property type="entry name" value="Ribokinase-like"/>
    <property type="match status" value="1"/>
</dbReference>
<dbReference type="Gene3D" id="3.40.1190.20">
    <property type="match status" value="1"/>
</dbReference>
<reference evidence="8" key="1">
    <citation type="submission" date="2020-02" db="EMBL/GenBank/DDBJ databases">
        <authorList>
            <person name="Meier V. D."/>
        </authorList>
    </citation>
    <scope>NUCLEOTIDE SEQUENCE</scope>
    <source>
        <strain evidence="8">AVDCRST_MAG80</strain>
    </source>
</reference>
<dbReference type="CDD" id="cd01164">
    <property type="entry name" value="FruK_PfkB_like"/>
    <property type="match status" value="1"/>
</dbReference>
<dbReference type="PANTHER" id="PTHR46566:SF2">
    <property type="entry name" value="ATP-DEPENDENT 6-PHOSPHOFRUCTOKINASE ISOZYME 2"/>
    <property type="match status" value="1"/>
</dbReference>
<dbReference type="InterPro" id="IPR011611">
    <property type="entry name" value="PfkB_dom"/>
</dbReference>
<dbReference type="Pfam" id="PF00294">
    <property type="entry name" value="PfkB"/>
    <property type="match status" value="1"/>
</dbReference>
<evidence type="ECO:0000256" key="3">
    <source>
        <dbReference type="ARBA" id="ARBA00022741"/>
    </source>
</evidence>
<dbReference type="InterPro" id="IPR029056">
    <property type="entry name" value="Ribokinase-like"/>
</dbReference>
<evidence type="ECO:0000256" key="4">
    <source>
        <dbReference type="ARBA" id="ARBA00022777"/>
    </source>
</evidence>
<evidence type="ECO:0000256" key="5">
    <source>
        <dbReference type="ARBA" id="ARBA00022840"/>
    </source>
</evidence>
<gene>
    <name evidence="8" type="ORF">AVDCRST_MAG80-1051</name>
</gene>
<dbReference type="InterPro" id="IPR017583">
    <property type="entry name" value="Tagatose/fructose_Pkinase"/>
</dbReference>
<protein>
    <submittedName>
        <fullName evidence="8">1-phosphofructokinase</fullName>
        <ecNumber evidence="8">2.7.1.56</ecNumber>
    </submittedName>
</protein>
<accession>A0A6J4QHL2</accession>
<keyword evidence="5" id="KW-0067">ATP-binding</keyword>
<dbReference type="GO" id="GO:0005524">
    <property type="term" value="F:ATP binding"/>
    <property type="evidence" value="ECO:0007669"/>
    <property type="project" value="UniProtKB-KW"/>
</dbReference>
<keyword evidence="3" id="KW-0547">Nucleotide-binding</keyword>
<dbReference type="PIRSF" id="PIRSF000535">
    <property type="entry name" value="1PFK/6PFK/LacC"/>
    <property type="match status" value="1"/>
</dbReference>
<dbReference type="InterPro" id="IPR002173">
    <property type="entry name" value="Carboh/pur_kinase_PfkB_CS"/>
</dbReference>
<keyword evidence="4 8" id="KW-0418">Kinase</keyword>
<dbReference type="EMBL" id="CADCVC010000088">
    <property type="protein sequence ID" value="CAA9437788.1"/>
    <property type="molecule type" value="Genomic_DNA"/>
</dbReference>
<name>A0A6J4QHL2_9ACTN</name>
<organism evidence="8">
    <name type="scientific">uncultured Rubrobacteraceae bacterium</name>
    <dbReference type="NCBI Taxonomy" id="349277"/>
    <lineage>
        <taxon>Bacteria</taxon>
        <taxon>Bacillati</taxon>
        <taxon>Actinomycetota</taxon>
        <taxon>Rubrobacteria</taxon>
        <taxon>Rubrobacterales</taxon>
        <taxon>Rubrobacteraceae</taxon>
        <taxon>environmental samples</taxon>
    </lineage>
</organism>
<dbReference type="PROSITE" id="PS00584">
    <property type="entry name" value="PFKB_KINASES_2"/>
    <property type="match status" value="1"/>
</dbReference>
<dbReference type="GO" id="GO:0005829">
    <property type="term" value="C:cytosol"/>
    <property type="evidence" value="ECO:0007669"/>
    <property type="project" value="TreeGrafter"/>
</dbReference>
<evidence type="ECO:0000256" key="6">
    <source>
        <dbReference type="PIRNR" id="PIRNR000535"/>
    </source>
</evidence>
<dbReference type="GO" id="GO:0008662">
    <property type="term" value="F:1-phosphofructokinase activity"/>
    <property type="evidence" value="ECO:0007669"/>
    <property type="project" value="UniProtKB-EC"/>
</dbReference>
<dbReference type="EC" id="2.7.1.56" evidence="8"/>
<evidence type="ECO:0000256" key="2">
    <source>
        <dbReference type="ARBA" id="ARBA00022679"/>
    </source>
</evidence>
<evidence type="ECO:0000313" key="8">
    <source>
        <dbReference type="EMBL" id="CAA9437788.1"/>
    </source>
</evidence>
<dbReference type="AlphaFoldDB" id="A0A6J4QHL2"/>
<proteinExistence type="inferred from homology"/>
<sequence>MILTVTLNAAVDRTVVVPSLTLGHRHRASEGIALAGGKGINVARGLRALDVPVLATGLVGGRNGDAIRDGLSEAAIPFDFVEINSPSRTSTAIVDPMTDTQTEINEHGPAVSPEEAQEFQRRLEFLMEYATAVVFAGSLPANLDEAFLAAALRNAREEGLYTVVDAPPTVLKAALKAEPSLVSPNQHEAESAVGFDFIEGEDFLRGIGRLIELGAERACVTSPSGHSYMAVEGGVVSARSPEVEALSTIGSGDAYLAGMLAGLLHRELSPIEAVRLAAGCAAANAETLGAGVFEARRAEELAEEVRAEFLTGYGDQPSVFSYR</sequence>
<dbReference type="PANTHER" id="PTHR46566">
    <property type="entry name" value="1-PHOSPHOFRUCTOKINASE-RELATED"/>
    <property type="match status" value="1"/>
</dbReference>
<feature type="domain" description="Carbohydrate kinase PfkB" evidence="7">
    <location>
        <begin position="23"/>
        <end position="291"/>
    </location>
</feature>
<evidence type="ECO:0000259" key="7">
    <source>
        <dbReference type="Pfam" id="PF00294"/>
    </source>
</evidence>
<comment type="similarity">
    <text evidence="1">Belongs to the carbohydrate kinase PfkB family.</text>
</comment>
<evidence type="ECO:0000256" key="1">
    <source>
        <dbReference type="ARBA" id="ARBA00010688"/>
    </source>
</evidence>
<dbReference type="NCBIfam" id="TIGR03168">
    <property type="entry name" value="1-PFK"/>
    <property type="match status" value="1"/>
</dbReference>